<accession>A0A2I0W7X0</accession>
<gene>
    <name evidence="1" type="ORF">MA16_Dca026866</name>
</gene>
<evidence type="ECO:0000313" key="2">
    <source>
        <dbReference type="Proteomes" id="UP000233837"/>
    </source>
</evidence>
<evidence type="ECO:0000313" key="1">
    <source>
        <dbReference type="EMBL" id="PKU71742.1"/>
    </source>
</evidence>
<organism evidence="1 2">
    <name type="scientific">Dendrobium catenatum</name>
    <dbReference type="NCBI Taxonomy" id="906689"/>
    <lineage>
        <taxon>Eukaryota</taxon>
        <taxon>Viridiplantae</taxon>
        <taxon>Streptophyta</taxon>
        <taxon>Embryophyta</taxon>
        <taxon>Tracheophyta</taxon>
        <taxon>Spermatophyta</taxon>
        <taxon>Magnoliopsida</taxon>
        <taxon>Liliopsida</taxon>
        <taxon>Asparagales</taxon>
        <taxon>Orchidaceae</taxon>
        <taxon>Epidendroideae</taxon>
        <taxon>Malaxideae</taxon>
        <taxon>Dendrobiinae</taxon>
        <taxon>Dendrobium</taxon>
    </lineage>
</organism>
<protein>
    <submittedName>
        <fullName evidence="1">Uncharacterized protein</fullName>
    </submittedName>
</protein>
<name>A0A2I0W7X0_9ASPA</name>
<dbReference type="Proteomes" id="UP000233837">
    <property type="component" value="Unassembled WGS sequence"/>
</dbReference>
<reference evidence="1 2" key="1">
    <citation type="journal article" date="2016" name="Sci. Rep.">
        <title>The Dendrobium catenatum Lindl. genome sequence provides insights into polysaccharide synthase, floral development and adaptive evolution.</title>
        <authorList>
            <person name="Zhang G.Q."/>
            <person name="Xu Q."/>
            <person name="Bian C."/>
            <person name="Tsai W.C."/>
            <person name="Yeh C.M."/>
            <person name="Liu K.W."/>
            <person name="Yoshida K."/>
            <person name="Zhang L.S."/>
            <person name="Chang S.B."/>
            <person name="Chen F."/>
            <person name="Shi Y."/>
            <person name="Su Y.Y."/>
            <person name="Zhang Y.Q."/>
            <person name="Chen L.J."/>
            <person name="Yin Y."/>
            <person name="Lin M."/>
            <person name="Huang H."/>
            <person name="Deng H."/>
            <person name="Wang Z.W."/>
            <person name="Zhu S.L."/>
            <person name="Zhao X."/>
            <person name="Deng C."/>
            <person name="Niu S.C."/>
            <person name="Huang J."/>
            <person name="Wang M."/>
            <person name="Liu G.H."/>
            <person name="Yang H.J."/>
            <person name="Xiao X.J."/>
            <person name="Hsiao Y.Y."/>
            <person name="Wu W.L."/>
            <person name="Chen Y.Y."/>
            <person name="Mitsuda N."/>
            <person name="Ohme-Takagi M."/>
            <person name="Luo Y.B."/>
            <person name="Van de Peer Y."/>
            <person name="Liu Z.J."/>
        </authorList>
    </citation>
    <scope>NUCLEOTIDE SEQUENCE [LARGE SCALE GENOMIC DNA]</scope>
    <source>
        <tissue evidence="1">The whole plant</tissue>
    </source>
</reference>
<proteinExistence type="predicted"/>
<dbReference type="EMBL" id="KZ502864">
    <property type="protein sequence ID" value="PKU71742.1"/>
    <property type="molecule type" value="Genomic_DNA"/>
</dbReference>
<sequence>MEECVLEVEQLALTTRVPSKDPRRRSLTRWGLVRVRRPWLFDVDGLRGSEVDWEAVRGARKTGSRGLAQMLVEAGPLSWTSDGATGGGSRR</sequence>
<dbReference type="AlphaFoldDB" id="A0A2I0W7X0"/>
<keyword evidence="2" id="KW-1185">Reference proteome</keyword>
<reference evidence="1 2" key="2">
    <citation type="journal article" date="2017" name="Nature">
        <title>The Apostasia genome and the evolution of orchids.</title>
        <authorList>
            <person name="Zhang G.Q."/>
            <person name="Liu K.W."/>
            <person name="Li Z."/>
            <person name="Lohaus R."/>
            <person name="Hsiao Y.Y."/>
            <person name="Niu S.C."/>
            <person name="Wang J.Y."/>
            <person name="Lin Y.C."/>
            <person name="Xu Q."/>
            <person name="Chen L.J."/>
            <person name="Yoshida K."/>
            <person name="Fujiwara S."/>
            <person name="Wang Z.W."/>
            <person name="Zhang Y.Q."/>
            <person name="Mitsuda N."/>
            <person name="Wang M."/>
            <person name="Liu G.H."/>
            <person name="Pecoraro L."/>
            <person name="Huang H.X."/>
            <person name="Xiao X.J."/>
            <person name="Lin M."/>
            <person name="Wu X.Y."/>
            <person name="Wu W.L."/>
            <person name="Chen Y.Y."/>
            <person name="Chang S.B."/>
            <person name="Sakamoto S."/>
            <person name="Ohme-Takagi M."/>
            <person name="Yagi M."/>
            <person name="Zeng S.J."/>
            <person name="Shen C.Y."/>
            <person name="Yeh C.M."/>
            <person name="Luo Y.B."/>
            <person name="Tsai W.C."/>
            <person name="Van de Peer Y."/>
            <person name="Liu Z.J."/>
        </authorList>
    </citation>
    <scope>NUCLEOTIDE SEQUENCE [LARGE SCALE GENOMIC DNA]</scope>
    <source>
        <tissue evidence="1">The whole plant</tissue>
    </source>
</reference>